<dbReference type="AlphaFoldDB" id="A0A212ESN7"/>
<dbReference type="Proteomes" id="UP000007151">
    <property type="component" value="Unassembled WGS sequence"/>
</dbReference>
<comment type="caution">
    <text evidence="1">The sequence shown here is derived from an EMBL/GenBank/DDBJ whole genome shotgun (WGS) entry which is preliminary data.</text>
</comment>
<proteinExistence type="predicted"/>
<keyword evidence="2" id="KW-1185">Reference proteome</keyword>
<dbReference type="EMBL" id="AGBW02012761">
    <property type="protein sequence ID" value="OWR44500.1"/>
    <property type="molecule type" value="Genomic_DNA"/>
</dbReference>
<evidence type="ECO:0000313" key="1">
    <source>
        <dbReference type="EMBL" id="OWR44500.1"/>
    </source>
</evidence>
<dbReference type="KEGG" id="dpl:KGM_201943"/>
<name>A0A212ESN7_DANPL</name>
<gene>
    <name evidence="1" type="ORF">KGM_201943</name>
</gene>
<reference evidence="1 2" key="1">
    <citation type="journal article" date="2011" name="Cell">
        <title>The monarch butterfly genome yields insights into long-distance migration.</title>
        <authorList>
            <person name="Zhan S."/>
            <person name="Merlin C."/>
            <person name="Boore J.L."/>
            <person name="Reppert S.M."/>
        </authorList>
    </citation>
    <scope>NUCLEOTIDE SEQUENCE [LARGE SCALE GENOMIC DNA]</scope>
    <source>
        <strain evidence="1">F-2</strain>
    </source>
</reference>
<protein>
    <submittedName>
        <fullName evidence="1">Uncharacterized protein</fullName>
    </submittedName>
</protein>
<evidence type="ECO:0000313" key="2">
    <source>
        <dbReference type="Proteomes" id="UP000007151"/>
    </source>
</evidence>
<dbReference type="InParanoid" id="A0A212ESN7"/>
<organism evidence="1 2">
    <name type="scientific">Danaus plexippus plexippus</name>
    <dbReference type="NCBI Taxonomy" id="278856"/>
    <lineage>
        <taxon>Eukaryota</taxon>
        <taxon>Metazoa</taxon>
        <taxon>Ecdysozoa</taxon>
        <taxon>Arthropoda</taxon>
        <taxon>Hexapoda</taxon>
        <taxon>Insecta</taxon>
        <taxon>Pterygota</taxon>
        <taxon>Neoptera</taxon>
        <taxon>Endopterygota</taxon>
        <taxon>Lepidoptera</taxon>
        <taxon>Glossata</taxon>
        <taxon>Ditrysia</taxon>
        <taxon>Papilionoidea</taxon>
        <taxon>Nymphalidae</taxon>
        <taxon>Danainae</taxon>
        <taxon>Danaini</taxon>
        <taxon>Danaina</taxon>
        <taxon>Danaus</taxon>
        <taxon>Danaus</taxon>
    </lineage>
</organism>
<accession>A0A212ESN7</accession>
<sequence>MLCMNKCFADTIAGVLRVPSDTIPGAGAARGDCSPARRHAVTLTSAPAQLNALGFRAVFIITNSAKEKETVTLYSFDSFKVYEYDEDASYNGHEDTFGALKKKRCQR</sequence>